<dbReference type="InterPro" id="IPR016181">
    <property type="entry name" value="Acyl_CoA_acyltransferase"/>
</dbReference>
<proteinExistence type="predicted"/>
<feature type="domain" description="N-acetyltransferase" evidence="1">
    <location>
        <begin position="50"/>
        <end position="152"/>
    </location>
</feature>
<evidence type="ECO:0000313" key="3">
    <source>
        <dbReference type="Proteomes" id="UP000184330"/>
    </source>
</evidence>
<dbReference type="Pfam" id="PF13302">
    <property type="entry name" value="Acetyltransf_3"/>
    <property type="match status" value="1"/>
</dbReference>
<accession>A0A1L7XHS9</accession>
<keyword evidence="3" id="KW-1185">Reference proteome</keyword>
<dbReference type="SUPFAM" id="SSF55729">
    <property type="entry name" value="Acyl-CoA N-acyltransferases (Nat)"/>
    <property type="match status" value="1"/>
</dbReference>
<dbReference type="InterPro" id="IPR000182">
    <property type="entry name" value="GNAT_dom"/>
</dbReference>
<gene>
    <name evidence="2" type="ORF">PAC_14466</name>
</gene>
<sequence length="173" mass="19988">MAPVLSDLPISSELPQIQAMCANPMNNQLAGVPSPELIEQERYQQMLVKRDQSLLEFLIILPYHTQDQWQPWNFPYPVDGGTIIGYIQLYPEGYNRSIEVGGFDSGEFAGSGYGAEAFEGMFEFARNILRRTDVFLETMQRNQPFINMMERLYLGQYEDPLREEEVYGEMNRV</sequence>
<evidence type="ECO:0000313" key="2">
    <source>
        <dbReference type="EMBL" id="CZR64568.1"/>
    </source>
</evidence>
<dbReference type="Gene3D" id="3.40.630.30">
    <property type="match status" value="1"/>
</dbReference>
<protein>
    <recommendedName>
        <fullName evidence="1">N-acetyltransferase domain-containing protein</fullName>
    </recommendedName>
</protein>
<dbReference type="Proteomes" id="UP000184330">
    <property type="component" value="Unassembled WGS sequence"/>
</dbReference>
<dbReference type="AlphaFoldDB" id="A0A1L7XHS9"/>
<dbReference type="EMBL" id="FJOG01000027">
    <property type="protein sequence ID" value="CZR64568.1"/>
    <property type="molecule type" value="Genomic_DNA"/>
</dbReference>
<organism evidence="2 3">
    <name type="scientific">Phialocephala subalpina</name>
    <dbReference type="NCBI Taxonomy" id="576137"/>
    <lineage>
        <taxon>Eukaryota</taxon>
        <taxon>Fungi</taxon>
        <taxon>Dikarya</taxon>
        <taxon>Ascomycota</taxon>
        <taxon>Pezizomycotina</taxon>
        <taxon>Leotiomycetes</taxon>
        <taxon>Helotiales</taxon>
        <taxon>Mollisiaceae</taxon>
        <taxon>Phialocephala</taxon>
        <taxon>Phialocephala fortinii species complex</taxon>
    </lineage>
</organism>
<evidence type="ECO:0000259" key="1">
    <source>
        <dbReference type="Pfam" id="PF13302"/>
    </source>
</evidence>
<dbReference type="GO" id="GO:0016747">
    <property type="term" value="F:acyltransferase activity, transferring groups other than amino-acyl groups"/>
    <property type="evidence" value="ECO:0007669"/>
    <property type="project" value="InterPro"/>
</dbReference>
<name>A0A1L7XHS9_9HELO</name>
<reference evidence="2 3" key="1">
    <citation type="submission" date="2016-03" db="EMBL/GenBank/DDBJ databases">
        <authorList>
            <person name="Ploux O."/>
        </authorList>
    </citation>
    <scope>NUCLEOTIDE SEQUENCE [LARGE SCALE GENOMIC DNA]</scope>
    <source>
        <strain evidence="2 3">UAMH 11012</strain>
    </source>
</reference>